<organism evidence="2 3">
    <name type="scientific">Pseudomonas chlororaphis</name>
    <dbReference type="NCBI Taxonomy" id="587753"/>
    <lineage>
        <taxon>Bacteria</taxon>
        <taxon>Pseudomonadati</taxon>
        <taxon>Pseudomonadota</taxon>
        <taxon>Gammaproteobacteria</taxon>
        <taxon>Pseudomonadales</taxon>
        <taxon>Pseudomonadaceae</taxon>
        <taxon>Pseudomonas</taxon>
    </lineage>
</organism>
<dbReference type="Proteomes" id="UP000185578">
    <property type="component" value="Unassembled WGS sequence"/>
</dbReference>
<dbReference type="AlphaFoldDB" id="A0A1Q8EMC5"/>
<dbReference type="EMBL" id="MSCT01000018">
    <property type="protein sequence ID" value="OLF52935.1"/>
    <property type="molecule type" value="Genomic_DNA"/>
</dbReference>
<dbReference type="Pfam" id="PF00561">
    <property type="entry name" value="Abhydrolase_1"/>
    <property type="match status" value="1"/>
</dbReference>
<reference evidence="2 3" key="1">
    <citation type="submission" date="2016-12" db="EMBL/GenBank/DDBJ databases">
        <authorList>
            <person name="Song W.-J."/>
            <person name="Kurnit D.M."/>
        </authorList>
    </citation>
    <scope>NUCLEOTIDE SEQUENCE [LARGE SCALE GENOMIC DNA]</scope>
    <source>
        <strain evidence="2 3">PCL1601</strain>
    </source>
</reference>
<dbReference type="Gene3D" id="1.10.10.800">
    <property type="match status" value="1"/>
</dbReference>
<dbReference type="InterPro" id="IPR000073">
    <property type="entry name" value="AB_hydrolase_1"/>
</dbReference>
<evidence type="ECO:0000313" key="2">
    <source>
        <dbReference type="EMBL" id="OLF52935.1"/>
    </source>
</evidence>
<name>A0A1Q8EMC5_9PSED</name>
<dbReference type="InterPro" id="IPR051411">
    <property type="entry name" value="Polyketide_trans_af380"/>
</dbReference>
<protein>
    <recommendedName>
        <fullName evidence="1">AB hydrolase-1 domain-containing protein</fullName>
    </recommendedName>
</protein>
<evidence type="ECO:0000313" key="3">
    <source>
        <dbReference type="Proteomes" id="UP000185578"/>
    </source>
</evidence>
<proteinExistence type="predicted"/>
<comment type="caution">
    <text evidence="2">The sequence shown here is derived from an EMBL/GenBank/DDBJ whole genome shotgun (WGS) entry which is preliminary data.</text>
</comment>
<dbReference type="PANTHER" id="PTHR47751:SF1">
    <property type="entry name" value="SUPERFAMILY HYDROLASE, PUTATIVE (AFU_ORTHOLOGUE AFUA_2G16580)-RELATED"/>
    <property type="match status" value="1"/>
</dbReference>
<dbReference type="Gene3D" id="3.40.50.1820">
    <property type="entry name" value="alpha/beta hydrolase"/>
    <property type="match status" value="1"/>
</dbReference>
<evidence type="ECO:0000259" key="1">
    <source>
        <dbReference type="Pfam" id="PF00561"/>
    </source>
</evidence>
<dbReference type="InterPro" id="IPR029058">
    <property type="entry name" value="AB_hydrolase_fold"/>
</dbReference>
<dbReference type="SUPFAM" id="SSF53474">
    <property type="entry name" value="alpha/beta-Hydrolases"/>
    <property type="match status" value="1"/>
</dbReference>
<sequence length="307" mass="35046">MTDIYKYRAKKINFPSQGVNIVGLLCVPTTKPKGAITIFGPIAFVKEQSPTQYATRLAKEGYITLIYDPRFYGESDGLPRQYEDRKSRCEDILASVDYLASLEIVEKDKIYALGICQGANWIAEASTIDPRIKKVMLVASALLSPAMGENYLSKEDLDMKVKRGRHARQRFEQDAEVAYMNIGPGPDNLPAIMPFQHITDWYGSWTIRSPFTQYKGNWENRITQSSEELVWSYDVSEVMSLIEKPVLMIHSDKAASGPTTPKKMFSLIPSKDKTLIWFEGDQVQYQFYEDPLTIDSVIFELTHWLKK</sequence>
<accession>A0A1Q8EMC5</accession>
<dbReference type="PANTHER" id="PTHR47751">
    <property type="entry name" value="SUPERFAMILY HYDROLASE, PUTATIVE (AFU_ORTHOLOGUE AFUA_2G16580)-RELATED"/>
    <property type="match status" value="1"/>
</dbReference>
<dbReference type="OrthoDB" id="9805123at2"/>
<dbReference type="RefSeq" id="WP_075120716.1">
    <property type="nucleotide sequence ID" value="NZ_MSCT01000018.1"/>
</dbReference>
<feature type="domain" description="AB hydrolase-1" evidence="1">
    <location>
        <begin position="57"/>
        <end position="151"/>
    </location>
</feature>
<gene>
    <name evidence="2" type="ORF">BTN82_19375</name>
</gene>